<name>A0A815DPI3_9BILA</name>
<dbReference type="Proteomes" id="UP000663889">
    <property type="component" value="Unassembled WGS sequence"/>
</dbReference>
<organism evidence="2 3">
    <name type="scientific">Rotaria sordida</name>
    <dbReference type="NCBI Taxonomy" id="392033"/>
    <lineage>
        <taxon>Eukaryota</taxon>
        <taxon>Metazoa</taxon>
        <taxon>Spiralia</taxon>
        <taxon>Gnathifera</taxon>
        <taxon>Rotifera</taxon>
        <taxon>Eurotatoria</taxon>
        <taxon>Bdelloidea</taxon>
        <taxon>Philodinida</taxon>
        <taxon>Philodinidae</taxon>
        <taxon>Rotaria</taxon>
    </lineage>
</organism>
<accession>A0A815DPI3</accession>
<keyword evidence="1" id="KW-1133">Transmembrane helix</keyword>
<dbReference type="AlphaFoldDB" id="A0A815DPI3"/>
<keyword evidence="1" id="KW-0812">Transmembrane</keyword>
<gene>
    <name evidence="2" type="ORF">SEV965_LOCUS26435</name>
</gene>
<keyword evidence="1" id="KW-0472">Membrane</keyword>
<sequence>MYGLNTDESTGINVLETLQAKNLSCDFHIFVNSTDNSENEYKVFINDLRQYCSNSKSTKPYQLLCYMILIELEIGCSLLKKIDSLPINYITSHTQTDICSTNNILYINRWIWKKLKSNEKNQIGTTSTQLCFTITSFNETLRLARFFYELAPFIREIDAYNMKSSSHKTLTDSLGNRVKLVKGKHLKKQNKKKIEQEDQLLVNNINIDSQLLKHNVVKDKITKNKTQLVLDLEQEQINLNINKTKNIRNNLEQIDETESKLVHERKMNEVGIPLGRDEELPERVQINERPKPKALDIEVVFKSNDGEKRNWIEGRDGENKEENEPRFNLLQYNRTKFQENQLINPPMTKKKFKLKPKLKLHSGDENDGSNNIMTGFLVFILCVIIIYLILSNKNKILGLIIEGCKRRRAMNGRHFSASSSSTRLTRPT</sequence>
<protein>
    <submittedName>
        <fullName evidence="2">Uncharacterized protein</fullName>
    </submittedName>
</protein>
<feature type="transmembrane region" description="Helical" evidence="1">
    <location>
        <begin position="372"/>
        <end position="390"/>
    </location>
</feature>
<evidence type="ECO:0000313" key="2">
    <source>
        <dbReference type="EMBL" id="CAF1303851.1"/>
    </source>
</evidence>
<evidence type="ECO:0000313" key="3">
    <source>
        <dbReference type="Proteomes" id="UP000663889"/>
    </source>
</evidence>
<reference evidence="2" key="1">
    <citation type="submission" date="2021-02" db="EMBL/GenBank/DDBJ databases">
        <authorList>
            <person name="Nowell W R."/>
        </authorList>
    </citation>
    <scope>NUCLEOTIDE SEQUENCE</scope>
</reference>
<proteinExistence type="predicted"/>
<evidence type="ECO:0000256" key="1">
    <source>
        <dbReference type="SAM" id="Phobius"/>
    </source>
</evidence>
<comment type="caution">
    <text evidence="2">The sequence shown here is derived from an EMBL/GenBank/DDBJ whole genome shotgun (WGS) entry which is preliminary data.</text>
</comment>
<dbReference type="EMBL" id="CAJNOU010002245">
    <property type="protein sequence ID" value="CAF1303851.1"/>
    <property type="molecule type" value="Genomic_DNA"/>
</dbReference>